<dbReference type="WBParaSite" id="JU765_v2.g15713.t1">
    <property type="protein sequence ID" value="JU765_v2.g15713.t1"/>
    <property type="gene ID" value="JU765_v2.g15713"/>
</dbReference>
<protein>
    <submittedName>
        <fullName evidence="2">Uncharacterized protein</fullName>
    </submittedName>
</protein>
<reference evidence="2" key="1">
    <citation type="submission" date="2022-11" db="UniProtKB">
        <authorList>
            <consortium name="WormBaseParasite"/>
        </authorList>
    </citation>
    <scope>IDENTIFICATION</scope>
</reference>
<evidence type="ECO:0000313" key="2">
    <source>
        <dbReference type="WBParaSite" id="JU765_v2.g15713.t1"/>
    </source>
</evidence>
<dbReference type="Proteomes" id="UP000887576">
    <property type="component" value="Unplaced"/>
</dbReference>
<sequence>MKIIFVIFIFVVFVDGIKIDDDFEMNLELIKHQACNHKTAAKWQKKIEFEGGTDKKGPKLIPIPDEPNCYKIGGKVTVYEEFKGDFSIYLEIRSSASKKQVPEACQNQRSDGCGGFGSCLYCNACETLTSAKGVKAKLLLNGEPINCGDGLQPGEYNNLELGFCLPDVEEILQSQGLSRETFKALVSSDDGQALRSMGIFATVYIFDTDVSKQMQTQAKIEAVYRKSRRSFFKDEPLPPEVYWSLPFNKMIKEQSTFVACHKIYGNIKIKSI</sequence>
<accession>A0AC34QFJ3</accession>
<organism evidence="1 2">
    <name type="scientific">Panagrolaimus sp. JU765</name>
    <dbReference type="NCBI Taxonomy" id="591449"/>
    <lineage>
        <taxon>Eukaryota</taxon>
        <taxon>Metazoa</taxon>
        <taxon>Ecdysozoa</taxon>
        <taxon>Nematoda</taxon>
        <taxon>Chromadorea</taxon>
        <taxon>Rhabditida</taxon>
        <taxon>Tylenchina</taxon>
        <taxon>Panagrolaimomorpha</taxon>
        <taxon>Panagrolaimoidea</taxon>
        <taxon>Panagrolaimidae</taxon>
        <taxon>Panagrolaimus</taxon>
    </lineage>
</organism>
<name>A0AC34QFJ3_9BILA</name>
<evidence type="ECO:0000313" key="1">
    <source>
        <dbReference type="Proteomes" id="UP000887576"/>
    </source>
</evidence>
<proteinExistence type="predicted"/>